<dbReference type="EMBL" id="GBYB01004229">
    <property type="protein sequence ID" value="JAG73996.1"/>
    <property type="molecule type" value="Transcribed_RNA"/>
</dbReference>
<dbReference type="InterPro" id="IPR007234">
    <property type="entry name" value="Vps53_N"/>
</dbReference>
<reference evidence="2" key="1">
    <citation type="submission" date="2015-01" db="EMBL/GenBank/DDBJ databases">
        <title>Transcriptome Assembly of Fopius arisanus.</title>
        <authorList>
            <person name="Geib S."/>
        </authorList>
    </citation>
    <scope>NUCLEOTIDE SEQUENCE</scope>
</reference>
<dbReference type="PANTHER" id="PTHR12820:SF0">
    <property type="entry name" value="VACUOLAR PROTEIN SORTING-ASSOCIATED PROTEIN 53 HOMOLOG"/>
    <property type="match status" value="1"/>
</dbReference>
<feature type="domain" description="Vps53 N-terminal" evidence="1">
    <location>
        <begin position="42"/>
        <end position="439"/>
    </location>
</feature>
<dbReference type="GO" id="GO:0005829">
    <property type="term" value="C:cytosol"/>
    <property type="evidence" value="ECO:0007669"/>
    <property type="project" value="GOC"/>
</dbReference>
<sequence>MMGINEDDDMEELQSTVYTFPESVQSVIEQVLPSSDPLDQPNFNVVDYINSLFPTEQSLSNIDDVVNEMEYRICSIDKEIRSVVRGQTNVGQDGRAALDDAQKVIRQLFLHIKDIKDKAEQSEETVKEITRDIKQLDFAKRNLTASITSLNKLHVLVGEVDSLKSLTQKKQYGEIVLKLQAIMEVMQYFSSYMDIPQIKELSSEVHQIEIELAQQITSDFKEAFSGQNPKHFAQLTEGCLVLSVLDPKVKKDLLTWFVGVQLQEYAHLFDENQDIAWLDKIDKRYTWIKKHLMDFEQKFGNIFPLDWEISERIAVQFCNVTREDLSKLMQKRRVEIDVKLLLYAIQRTTNFENLLAKRFSGVTLEGSDPRKVVAVESRPEEVPGNPFEEENIEKSENDKPAFTPFANLVGKCFEPYLNIYIESLDRNLADLMEKFVADCKSQPPGAKDFDGVEGPSSVLSSCADLFVFL</sequence>
<dbReference type="AlphaFoldDB" id="A0A0C9QL13"/>
<dbReference type="GO" id="GO:0000938">
    <property type="term" value="C:GARP complex"/>
    <property type="evidence" value="ECO:0007669"/>
    <property type="project" value="InterPro"/>
</dbReference>
<dbReference type="GO" id="GO:0042147">
    <property type="term" value="P:retrograde transport, endosome to Golgi"/>
    <property type="evidence" value="ECO:0007669"/>
    <property type="project" value="InterPro"/>
</dbReference>
<protein>
    <submittedName>
        <fullName evidence="2">VPS53_0 protein</fullName>
    </submittedName>
</protein>
<proteinExistence type="predicted"/>
<accession>A0A0C9QL13</accession>
<evidence type="ECO:0000313" key="2">
    <source>
        <dbReference type="EMBL" id="JAG73996.1"/>
    </source>
</evidence>
<evidence type="ECO:0000259" key="1">
    <source>
        <dbReference type="Pfam" id="PF04100"/>
    </source>
</evidence>
<dbReference type="InterPro" id="IPR039766">
    <property type="entry name" value="Vps53"/>
</dbReference>
<name>A0A0C9QL13_9HYME</name>
<dbReference type="PANTHER" id="PTHR12820">
    <property type="entry name" value="VACUOLAR SORTING PROTEIN 53"/>
    <property type="match status" value="1"/>
</dbReference>
<organism evidence="2">
    <name type="scientific">Fopius arisanus</name>
    <dbReference type="NCBI Taxonomy" id="64838"/>
    <lineage>
        <taxon>Eukaryota</taxon>
        <taxon>Metazoa</taxon>
        <taxon>Ecdysozoa</taxon>
        <taxon>Arthropoda</taxon>
        <taxon>Hexapoda</taxon>
        <taxon>Insecta</taxon>
        <taxon>Pterygota</taxon>
        <taxon>Neoptera</taxon>
        <taxon>Endopterygota</taxon>
        <taxon>Hymenoptera</taxon>
        <taxon>Apocrita</taxon>
        <taxon>Ichneumonoidea</taxon>
        <taxon>Braconidae</taxon>
        <taxon>Opiinae</taxon>
        <taxon>Fopius</taxon>
    </lineage>
</organism>
<dbReference type="Pfam" id="PF04100">
    <property type="entry name" value="Vps53_N"/>
    <property type="match status" value="1"/>
</dbReference>
<gene>
    <name evidence="2" type="primary">VPS53_0</name>
    <name evidence="2" type="ORF">g.47145</name>
</gene>